<protein>
    <submittedName>
        <fullName evidence="1">Uncharacterized protein</fullName>
    </submittedName>
</protein>
<evidence type="ECO:0000313" key="1">
    <source>
        <dbReference type="EMBL" id="QDH88681.1"/>
    </source>
</evidence>
<dbReference type="EMBL" id="MN034275">
    <property type="protein sequence ID" value="QDH88681.1"/>
    <property type="molecule type" value="Genomic_RNA"/>
</dbReference>
<organism evidence="1">
    <name type="scientific">Leviviridae sp</name>
    <dbReference type="NCBI Taxonomy" id="2027243"/>
    <lineage>
        <taxon>Viruses</taxon>
        <taxon>Riboviria</taxon>
        <taxon>Orthornavirae</taxon>
        <taxon>Lenarviricota</taxon>
        <taxon>Leviviricetes</taxon>
        <taxon>Norzivirales</taxon>
        <taxon>Fiersviridae</taxon>
    </lineage>
</organism>
<accession>A0A514D4X9</accession>
<gene>
    <name evidence="1" type="ORF">H2Bulk364288_000002</name>
</gene>
<reference evidence="1" key="1">
    <citation type="submission" date="2019-05" db="EMBL/GenBank/DDBJ databases">
        <title>Metatranscriptomic reconstruction reveals RNA viruses with the potential to shape carbon cycling in soil.</title>
        <authorList>
            <person name="Starr E.P."/>
            <person name="Nuccio E."/>
            <person name="Pett-Ridge J."/>
            <person name="Banfield J.F."/>
            <person name="Firestone M.K."/>
        </authorList>
    </citation>
    <scope>NUCLEOTIDE SEQUENCE</scope>
    <source>
        <strain evidence="1">H2_Bulk_36_scaffold_4288</strain>
    </source>
</reference>
<sequence>MMVCRLANASFISSGGYGMRYIVEENVHEAIDPDKQIRIVDTEDESYVSVTDLLCRLPVDLVMQVEYVFSVN</sequence>
<proteinExistence type="predicted"/>
<name>A0A514D4X9_9VIRU</name>